<keyword evidence="3" id="KW-0677">Repeat</keyword>
<keyword evidence="4" id="KW-0547">Nucleotide-binding</keyword>
<evidence type="ECO:0000259" key="7">
    <source>
        <dbReference type="Pfam" id="PF18052"/>
    </source>
</evidence>
<dbReference type="AlphaFoldDB" id="A0A6G1EW62"/>
<name>A0A6G1EW62_9ORYZ</name>
<feature type="domain" description="Disease resistance N-terminal" evidence="7">
    <location>
        <begin position="53"/>
        <end position="127"/>
    </location>
</feature>
<evidence type="ECO:0000256" key="4">
    <source>
        <dbReference type="ARBA" id="ARBA00022741"/>
    </source>
</evidence>
<dbReference type="Pfam" id="PF18052">
    <property type="entry name" value="Rx_N"/>
    <property type="match status" value="1"/>
</dbReference>
<organism evidence="8 9">
    <name type="scientific">Oryza meyeriana var. granulata</name>
    <dbReference type="NCBI Taxonomy" id="110450"/>
    <lineage>
        <taxon>Eukaryota</taxon>
        <taxon>Viridiplantae</taxon>
        <taxon>Streptophyta</taxon>
        <taxon>Embryophyta</taxon>
        <taxon>Tracheophyta</taxon>
        <taxon>Spermatophyta</taxon>
        <taxon>Magnoliopsida</taxon>
        <taxon>Liliopsida</taxon>
        <taxon>Poales</taxon>
        <taxon>Poaceae</taxon>
        <taxon>BOP clade</taxon>
        <taxon>Oryzoideae</taxon>
        <taxon>Oryzeae</taxon>
        <taxon>Oryzinae</taxon>
        <taxon>Oryza</taxon>
        <taxon>Oryza meyeriana</taxon>
    </lineage>
</organism>
<comment type="similarity">
    <text evidence="1">Belongs to the disease resistance NB-LRR family.</text>
</comment>
<dbReference type="InterPro" id="IPR041118">
    <property type="entry name" value="Rx_N"/>
</dbReference>
<evidence type="ECO:0000313" key="8">
    <source>
        <dbReference type="EMBL" id="KAF0928829.1"/>
    </source>
</evidence>
<keyword evidence="9" id="KW-1185">Reference proteome</keyword>
<dbReference type="Proteomes" id="UP000479710">
    <property type="component" value="Unassembled WGS sequence"/>
</dbReference>
<reference evidence="8 9" key="1">
    <citation type="submission" date="2019-11" db="EMBL/GenBank/DDBJ databases">
        <title>Whole genome sequence of Oryza granulata.</title>
        <authorList>
            <person name="Li W."/>
        </authorList>
    </citation>
    <scope>NUCLEOTIDE SEQUENCE [LARGE SCALE GENOMIC DNA]</scope>
    <source>
        <strain evidence="9">cv. Menghai</strain>
        <tissue evidence="8">Leaf</tissue>
    </source>
</reference>
<sequence>MATHVSRTGVGFGAQPAGVRPHRRRAARERSRRPERQGAVPPASGVQHRANGIVDFVKKELQLEHDLDDDCDRLIFNVEVLQNVLREAGKRQLSNDVKLLFGKLKHIGYDAMEVFNEASYESQRQQKCRGVPFIAASLGHKVRLEKGRSKWATVVPNEHWNVWNMFMMWKKLHMRIWLRSSSFKR</sequence>
<proteinExistence type="inferred from homology"/>
<gene>
    <name evidence="8" type="ORF">E2562_010694</name>
</gene>
<evidence type="ECO:0000256" key="1">
    <source>
        <dbReference type="ARBA" id="ARBA00008894"/>
    </source>
</evidence>
<dbReference type="EMBL" id="SPHZ02000002">
    <property type="protein sequence ID" value="KAF0928829.1"/>
    <property type="molecule type" value="Genomic_DNA"/>
</dbReference>
<feature type="region of interest" description="Disordered" evidence="6">
    <location>
        <begin position="1"/>
        <end position="46"/>
    </location>
</feature>
<keyword evidence="5" id="KW-0611">Plant defense</keyword>
<dbReference type="Gene3D" id="1.20.5.4130">
    <property type="match status" value="1"/>
</dbReference>
<keyword evidence="2" id="KW-0433">Leucine-rich repeat</keyword>
<evidence type="ECO:0000256" key="2">
    <source>
        <dbReference type="ARBA" id="ARBA00022614"/>
    </source>
</evidence>
<evidence type="ECO:0000313" key="9">
    <source>
        <dbReference type="Proteomes" id="UP000479710"/>
    </source>
</evidence>
<evidence type="ECO:0000256" key="5">
    <source>
        <dbReference type="ARBA" id="ARBA00022821"/>
    </source>
</evidence>
<comment type="caution">
    <text evidence="8">The sequence shown here is derived from an EMBL/GenBank/DDBJ whole genome shotgun (WGS) entry which is preliminary data.</text>
</comment>
<dbReference type="GO" id="GO:0000166">
    <property type="term" value="F:nucleotide binding"/>
    <property type="evidence" value="ECO:0007669"/>
    <property type="project" value="UniProtKB-KW"/>
</dbReference>
<dbReference type="GO" id="GO:0006952">
    <property type="term" value="P:defense response"/>
    <property type="evidence" value="ECO:0007669"/>
    <property type="project" value="UniProtKB-KW"/>
</dbReference>
<evidence type="ECO:0000256" key="3">
    <source>
        <dbReference type="ARBA" id="ARBA00022737"/>
    </source>
</evidence>
<evidence type="ECO:0000256" key="6">
    <source>
        <dbReference type="SAM" id="MobiDB-lite"/>
    </source>
</evidence>
<protein>
    <recommendedName>
        <fullName evidence="7">Disease resistance N-terminal domain-containing protein</fullName>
    </recommendedName>
</protein>
<accession>A0A6G1EW62</accession>